<comment type="subcellular location">
    <subcellularLocation>
        <location evidence="2">Membrane</location>
        <topology evidence="2">Single-pass membrane protein</topology>
    </subcellularLocation>
</comment>
<keyword evidence="11" id="KW-1133">Transmembrane helix</keyword>
<evidence type="ECO:0000313" key="15">
    <source>
        <dbReference type="EMBL" id="CAL0330986.1"/>
    </source>
</evidence>
<evidence type="ECO:0000256" key="1">
    <source>
        <dbReference type="ARBA" id="ARBA00000900"/>
    </source>
</evidence>
<evidence type="ECO:0000256" key="8">
    <source>
        <dbReference type="ARBA" id="ARBA00022771"/>
    </source>
</evidence>
<keyword evidence="8" id="KW-0863">Zinc-finger</keyword>
<keyword evidence="16" id="KW-1185">Reference proteome</keyword>
<dbReference type="InterPro" id="IPR046948">
    <property type="entry name" value="ATL20-22-like"/>
</dbReference>
<reference evidence="15 16" key="1">
    <citation type="submission" date="2024-03" db="EMBL/GenBank/DDBJ databases">
        <authorList>
            <person name="Martinez-Hernandez J."/>
        </authorList>
    </citation>
    <scope>NUCLEOTIDE SEQUENCE [LARGE SCALE GENOMIC DNA]</scope>
</reference>
<dbReference type="Proteomes" id="UP001497480">
    <property type="component" value="Unassembled WGS sequence"/>
</dbReference>
<evidence type="ECO:0000256" key="5">
    <source>
        <dbReference type="ARBA" id="ARBA00022679"/>
    </source>
</evidence>
<keyword evidence="7" id="KW-0479">Metal-binding</keyword>
<dbReference type="GO" id="GO:0008270">
    <property type="term" value="F:zinc ion binding"/>
    <property type="evidence" value="ECO:0007669"/>
    <property type="project" value="UniProtKB-KW"/>
</dbReference>
<dbReference type="AlphaFoldDB" id="A0AAV1YAG8"/>
<dbReference type="SUPFAM" id="SSF57850">
    <property type="entry name" value="RING/U-box"/>
    <property type="match status" value="1"/>
</dbReference>
<dbReference type="GO" id="GO:0016020">
    <property type="term" value="C:membrane"/>
    <property type="evidence" value="ECO:0007669"/>
    <property type="project" value="UniProtKB-SubCell"/>
</dbReference>
<dbReference type="EMBL" id="CAXHTB010000023">
    <property type="protein sequence ID" value="CAL0330986.1"/>
    <property type="molecule type" value="Genomic_DNA"/>
</dbReference>
<evidence type="ECO:0000256" key="13">
    <source>
        <dbReference type="ARBA" id="ARBA00024209"/>
    </source>
</evidence>
<keyword evidence="10" id="KW-0862">Zinc</keyword>
<evidence type="ECO:0000256" key="7">
    <source>
        <dbReference type="ARBA" id="ARBA00022723"/>
    </source>
</evidence>
<feature type="domain" description="RING-type" evidence="14">
    <location>
        <begin position="29"/>
        <end position="58"/>
    </location>
</feature>
<comment type="caution">
    <text evidence="15">The sequence shown here is derived from an EMBL/GenBank/DDBJ whole genome shotgun (WGS) entry which is preliminary data.</text>
</comment>
<dbReference type="InterPro" id="IPR013083">
    <property type="entry name" value="Znf_RING/FYVE/PHD"/>
</dbReference>
<evidence type="ECO:0000256" key="2">
    <source>
        <dbReference type="ARBA" id="ARBA00004167"/>
    </source>
</evidence>
<comment type="pathway">
    <text evidence="3">Protein modification; protein ubiquitination.</text>
</comment>
<evidence type="ECO:0000256" key="6">
    <source>
        <dbReference type="ARBA" id="ARBA00022692"/>
    </source>
</evidence>
<evidence type="ECO:0000259" key="14">
    <source>
        <dbReference type="Pfam" id="PF17123"/>
    </source>
</evidence>
<evidence type="ECO:0000256" key="3">
    <source>
        <dbReference type="ARBA" id="ARBA00004906"/>
    </source>
</evidence>
<accession>A0AAV1YAG8</accession>
<keyword evidence="12" id="KW-0472">Membrane</keyword>
<dbReference type="PANTHER" id="PTHR46279">
    <property type="entry name" value="RING/U-BOX SUPERFAMILY PROTEIN"/>
    <property type="match status" value="1"/>
</dbReference>
<sequence>MGLEGATVENYPKTFLGESRRLLNPSYYNCSICLLEYEPKEALRIIPEWNHYLHAECIYMSHQWLNDTS</sequence>
<keyword evidence="5" id="KW-0808">Transferase</keyword>
<proteinExistence type="inferred from homology"/>
<comment type="similarity">
    <text evidence="13">Belongs to the RING-type zinc finger family. ATL subfamily.</text>
</comment>
<protein>
    <recommendedName>
        <fullName evidence="4">RING-type E3 ubiquitin transferase</fullName>
        <ecNumber evidence="4">2.3.2.27</ecNumber>
    </recommendedName>
</protein>
<dbReference type="PANTHER" id="PTHR46279:SF10">
    <property type="entry name" value="RING-TYPE E3 UBIQUITIN TRANSFERASE"/>
    <property type="match status" value="1"/>
</dbReference>
<evidence type="ECO:0000256" key="10">
    <source>
        <dbReference type="ARBA" id="ARBA00022833"/>
    </source>
</evidence>
<comment type="catalytic activity">
    <reaction evidence="1">
        <text>S-ubiquitinyl-[E2 ubiquitin-conjugating enzyme]-L-cysteine + [acceptor protein]-L-lysine = [E2 ubiquitin-conjugating enzyme]-L-cysteine + N(6)-ubiquitinyl-[acceptor protein]-L-lysine.</text>
        <dbReference type="EC" id="2.3.2.27"/>
    </reaction>
</comment>
<dbReference type="Gene3D" id="3.30.40.10">
    <property type="entry name" value="Zinc/RING finger domain, C3HC4 (zinc finger)"/>
    <property type="match status" value="1"/>
</dbReference>
<evidence type="ECO:0000256" key="4">
    <source>
        <dbReference type="ARBA" id="ARBA00012483"/>
    </source>
</evidence>
<evidence type="ECO:0000256" key="11">
    <source>
        <dbReference type="ARBA" id="ARBA00022989"/>
    </source>
</evidence>
<dbReference type="InterPro" id="IPR001841">
    <property type="entry name" value="Znf_RING"/>
</dbReference>
<evidence type="ECO:0000256" key="12">
    <source>
        <dbReference type="ARBA" id="ARBA00023136"/>
    </source>
</evidence>
<evidence type="ECO:0000313" key="16">
    <source>
        <dbReference type="Proteomes" id="UP001497480"/>
    </source>
</evidence>
<organism evidence="15 16">
    <name type="scientific">Lupinus luteus</name>
    <name type="common">European yellow lupine</name>
    <dbReference type="NCBI Taxonomy" id="3873"/>
    <lineage>
        <taxon>Eukaryota</taxon>
        <taxon>Viridiplantae</taxon>
        <taxon>Streptophyta</taxon>
        <taxon>Embryophyta</taxon>
        <taxon>Tracheophyta</taxon>
        <taxon>Spermatophyta</taxon>
        <taxon>Magnoliopsida</taxon>
        <taxon>eudicotyledons</taxon>
        <taxon>Gunneridae</taxon>
        <taxon>Pentapetalae</taxon>
        <taxon>rosids</taxon>
        <taxon>fabids</taxon>
        <taxon>Fabales</taxon>
        <taxon>Fabaceae</taxon>
        <taxon>Papilionoideae</taxon>
        <taxon>50 kb inversion clade</taxon>
        <taxon>genistoids sensu lato</taxon>
        <taxon>core genistoids</taxon>
        <taxon>Genisteae</taxon>
        <taxon>Lupinus</taxon>
    </lineage>
</organism>
<name>A0AAV1YAG8_LUPLU</name>
<gene>
    <name evidence="15" type="ORF">LLUT_LOCUS32046</name>
</gene>
<dbReference type="GO" id="GO:0061630">
    <property type="term" value="F:ubiquitin protein ligase activity"/>
    <property type="evidence" value="ECO:0007669"/>
    <property type="project" value="UniProtKB-EC"/>
</dbReference>
<dbReference type="EC" id="2.3.2.27" evidence="4"/>
<evidence type="ECO:0000256" key="9">
    <source>
        <dbReference type="ARBA" id="ARBA00022786"/>
    </source>
</evidence>
<keyword evidence="6" id="KW-0812">Transmembrane</keyword>
<dbReference type="Pfam" id="PF17123">
    <property type="entry name" value="zf-RING_11"/>
    <property type="match status" value="1"/>
</dbReference>
<keyword evidence="9" id="KW-0833">Ubl conjugation pathway</keyword>